<sequence>MKPQKLLQKPIIVGILALICCGLWGSAFPCIKIGYQLLEIPSDAVGDQIVFAGYRFALAGVLTILLGSILQRKLLLPRKQAAGKIFHLSLLQTVIQYLFFYMGLAHTSGVKGAIIVGTNSLLAILIASLLFRQEKLTLPKLIGCMVGLIGVILANLSSGGIDFDLSFQGEGFVFISAISYAFSSVYLKKYSKDEDPVMLSGYQFLLGGIILTGTGLCMGGRITNFHWDSSLMLIYLAFLSAVAYSLWGILLKYNPVSKVTIYGFMNPVIGVLLSAILLGEGEQAFSLKNIFALVLVSLGIFIVNRFQSKTE</sequence>
<dbReference type="InterPro" id="IPR050638">
    <property type="entry name" value="AA-Vitamin_Transporters"/>
</dbReference>
<feature type="domain" description="EamA" evidence="8">
    <location>
        <begin position="169"/>
        <end position="304"/>
    </location>
</feature>
<reference evidence="9 10" key="1">
    <citation type="submission" date="2020-08" db="EMBL/GenBank/DDBJ databases">
        <title>Genome public.</title>
        <authorList>
            <person name="Liu C."/>
            <person name="Sun Q."/>
        </authorList>
    </citation>
    <scope>NUCLEOTIDE SEQUENCE [LARGE SCALE GENOMIC DNA]</scope>
    <source>
        <strain evidence="9 10">NSJ-27</strain>
    </source>
</reference>
<evidence type="ECO:0000256" key="2">
    <source>
        <dbReference type="ARBA" id="ARBA00007362"/>
    </source>
</evidence>
<dbReference type="InterPro" id="IPR037185">
    <property type="entry name" value="EmrE-like"/>
</dbReference>
<feature type="transmembrane region" description="Helical" evidence="7">
    <location>
        <begin position="51"/>
        <end position="70"/>
    </location>
</feature>
<comment type="similarity">
    <text evidence="2">Belongs to the EamA transporter family.</text>
</comment>
<evidence type="ECO:0000256" key="6">
    <source>
        <dbReference type="ARBA" id="ARBA00023136"/>
    </source>
</evidence>
<evidence type="ECO:0000256" key="4">
    <source>
        <dbReference type="ARBA" id="ARBA00022692"/>
    </source>
</evidence>
<feature type="transmembrane region" description="Helical" evidence="7">
    <location>
        <begin position="82"/>
        <end position="104"/>
    </location>
</feature>
<feature type="transmembrane region" description="Helical" evidence="7">
    <location>
        <begin position="169"/>
        <end position="187"/>
    </location>
</feature>
<feature type="transmembrane region" description="Helical" evidence="7">
    <location>
        <begin position="229"/>
        <end position="247"/>
    </location>
</feature>
<evidence type="ECO:0000259" key="8">
    <source>
        <dbReference type="Pfam" id="PF00892"/>
    </source>
</evidence>
<evidence type="ECO:0000256" key="1">
    <source>
        <dbReference type="ARBA" id="ARBA00004651"/>
    </source>
</evidence>
<evidence type="ECO:0000313" key="9">
    <source>
        <dbReference type="EMBL" id="MBC5788078.1"/>
    </source>
</evidence>
<dbReference type="RefSeq" id="WP_069987527.1">
    <property type="nucleotide sequence ID" value="NZ_JACOQK010000001.1"/>
</dbReference>
<dbReference type="PANTHER" id="PTHR32322:SF18">
    <property type="entry name" value="S-ADENOSYLMETHIONINE_S-ADENOSYLHOMOCYSTEINE TRANSPORTER"/>
    <property type="match status" value="1"/>
</dbReference>
<protein>
    <submittedName>
        <fullName evidence="9">DMT family transporter</fullName>
    </submittedName>
</protein>
<dbReference type="Proteomes" id="UP000649151">
    <property type="component" value="Unassembled WGS sequence"/>
</dbReference>
<feature type="domain" description="EamA" evidence="8">
    <location>
        <begin position="15"/>
        <end position="155"/>
    </location>
</feature>
<comment type="subcellular location">
    <subcellularLocation>
        <location evidence="1">Cell membrane</location>
        <topology evidence="1">Multi-pass membrane protein</topology>
    </subcellularLocation>
</comment>
<feature type="transmembrane region" description="Helical" evidence="7">
    <location>
        <begin position="110"/>
        <end position="131"/>
    </location>
</feature>
<keyword evidence="6 7" id="KW-0472">Membrane</keyword>
<dbReference type="InterPro" id="IPR000620">
    <property type="entry name" value="EamA_dom"/>
</dbReference>
<dbReference type="PANTHER" id="PTHR32322">
    <property type="entry name" value="INNER MEMBRANE TRANSPORTER"/>
    <property type="match status" value="1"/>
</dbReference>
<dbReference type="EMBL" id="JACOQK010000001">
    <property type="protein sequence ID" value="MBC5788078.1"/>
    <property type="molecule type" value="Genomic_DNA"/>
</dbReference>
<feature type="transmembrane region" description="Helical" evidence="7">
    <location>
        <begin position="138"/>
        <end position="157"/>
    </location>
</feature>
<evidence type="ECO:0000256" key="3">
    <source>
        <dbReference type="ARBA" id="ARBA00022475"/>
    </source>
</evidence>
<feature type="transmembrane region" description="Helical" evidence="7">
    <location>
        <begin position="285"/>
        <end position="303"/>
    </location>
</feature>
<evidence type="ECO:0000256" key="7">
    <source>
        <dbReference type="SAM" id="Phobius"/>
    </source>
</evidence>
<organism evidence="9 10">
    <name type="scientific">Clostridium facile</name>
    <dbReference type="NCBI Taxonomy" id="2763035"/>
    <lineage>
        <taxon>Bacteria</taxon>
        <taxon>Bacillati</taxon>
        <taxon>Bacillota</taxon>
        <taxon>Clostridia</taxon>
        <taxon>Eubacteriales</taxon>
        <taxon>Clostridiaceae</taxon>
        <taxon>Clostridium</taxon>
    </lineage>
</organism>
<feature type="transmembrane region" description="Helical" evidence="7">
    <location>
        <begin position="259"/>
        <end position="279"/>
    </location>
</feature>
<keyword evidence="4 7" id="KW-0812">Transmembrane</keyword>
<proteinExistence type="inferred from homology"/>
<comment type="caution">
    <text evidence="9">The sequence shown here is derived from an EMBL/GenBank/DDBJ whole genome shotgun (WGS) entry which is preliminary data.</text>
</comment>
<dbReference type="Pfam" id="PF00892">
    <property type="entry name" value="EamA"/>
    <property type="match status" value="2"/>
</dbReference>
<evidence type="ECO:0000256" key="5">
    <source>
        <dbReference type="ARBA" id="ARBA00022989"/>
    </source>
</evidence>
<keyword evidence="10" id="KW-1185">Reference proteome</keyword>
<accession>A0ABR7ISH0</accession>
<keyword evidence="5 7" id="KW-1133">Transmembrane helix</keyword>
<feature type="transmembrane region" description="Helical" evidence="7">
    <location>
        <begin position="199"/>
        <end position="223"/>
    </location>
</feature>
<dbReference type="SUPFAM" id="SSF103481">
    <property type="entry name" value="Multidrug resistance efflux transporter EmrE"/>
    <property type="match status" value="2"/>
</dbReference>
<evidence type="ECO:0000313" key="10">
    <source>
        <dbReference type="Proteomes" id="UP000649151"/>
    </source>
</evidence>
<gene>
    <name evidence="9" type="ORF">H8Z77_08620</name>
</gene>
<name>A0ABR7ISH0_9CLOT</name>
<keyword evidence="3" id="KW-1003">Cell membrane</keyword>